<evidence type="ECO:0000313" key="3">
    <source>
        <dbReference type="EMBL" id="KXN65866.1"/>
    </source>
</evidence>
<evidence type="ECO:0000256" key="1">
    <source>
        <dbReference type="SAM" id="Phobius"/>
    </source>
</evidence>
<reference evidence="3 4" key="1">
    <citation type="journal article" date="2015" name="Genome Biol. Evol.">
        <title>Phylogenomic analyses indicate that early fungi evolved digesting cell walls of algal ancestors of land plants.</title>
        <authorList>
            <person name="Chang Y."/>
            <person name="Wang S."/>
            <person name="Sekimoto S."/>
            <person name="Aerts A.L."/>
            <person name="Choi C."/>
            <person name="Clum A."/>
            <person name="LaButti K.M."/>
            <person name="Lindquist E.A."/>
            <person name="Yee Ngan C."/>
            <person name="Ohm R.A."/>
            <person name="Salamov A.A."/>
            <person name="Grigoriev I.V."/>
            <person name="Spatafora J.W."/>
            <person name="Berbee M.L."/>
        </authorList>
    </citation>
    <scope>NUCLEOTIDE SEQUENCE [LARGE SCALE GENOMIC DNA]</scope>
    <source>
        <strain evidence="3 4">NRRL 28638</strain>
    </source>
</reference>
<dbReference type="OrthoDB" id="432528at2759"/>
<name>A0A137NT04_CONC2</name>
<dbReference type="EMBL" id="KQ964804">
    <property type="protein sequence ID" value="KXN65866.1"/>
    <property type="molecule type" value="Genomic_DNA"/>
</dbReference>
<dbReference type="SUPFAM" id="SSF117281">
    <property type="entry name" value="Kelch motif"/>
    <property type="match status" value="1"/>
</dbReference>
<evidence type="ECO:0008006" key="5">
    <source>
        <dbReference type="Google" id="ProtNLM"/>
    </source>
</evidence>
<gene>
    <name evidence="3" type="ORF">CONCODRAFT_12436</name>
</gene>
<keyword evidence="1" id="KW-0472">Membrane</keyword>
<feature type="transmembrane region" description="Helical" evidence="1">
    <location>
        <begin position="391"/>
        <end position="413"/>
    </location>
</feature>
<dbReference type="Gene3D" id="2.120.10.80">
    <property type="entry name" value="Kelch-type beta propeller"/>
    <property type="match status" value="1"/>
</dbReference>
<feature type="chain" id="PRO_5007294087" description="Galactose oxidase" evidence="2">
    <location>
        <begin position="23"/>
        <end position="452"/>
    </location>
</feature>
<organism evidence="3 4">
    <name type="scientific">Conidiobolus coronatus (strain ATCC 28846 / CBS 209.66 / NRRL 28638)</name>
    <name type="common">Delacroixia coronata</name>
    <dbReference type="NCBI Taxonomy" id="796925"/>
    <lineage>
        <taxon>Eukaryota</taxon>
        <taxon>Fungi</taxon>
        <taxon>Fungi incertae sedis</taxon>
        <taxon>Zoopagomycota</taxon>
        <taxon>Entomophthoromycotina</taxon>
        <taxon>Entomophthoromycetes</taxon>
        <taxon>Entomophthorales</taxon>
        <taxon>Ancylistaceae</taxon>
        <taxon>Conidiobolus</taxon>
    </lineage>
</organism>
<dbReference type="AlphaFoldDB" id="A0A137NT04"/>
<feature type="signal peptide" evidence="2">
    <location>
        <begin position="1"/>
        <end position="22"/>
    </location>
</feature>
<dbReference type="Proteomes" id="UP000070444">
    <property type="component" value="Unassembled WGS sequence"/>
</dbReference>
<sequence>MLLLLLCYFLTAFSEWVYLTSATIRDNKLYTIVKGNELGGVKCNVYELKDGPIIDIVNSAKTFELINNLNGFDLMFIDGLNNSNDSYNKLWVRTELINEIKQFENSPYRNWVGYINIEDMSLITDSSIIKFPTHENFPIFRYTVNNINNGDRSALYITGGVLYSKNDDKYSIGNSFFKYNLTTREWVDMAYLANEKLKPLVSHKSMIIDNRYLVVLGGYREKSKEEIERLSNSESYTNYKDAIHYYSLYNLTVFDTVTNSWESFSIKPNVFDTSIVALVFDYFLATVYNNLIIVIGGIVSEGGSNQSDRNSYLGILDYNSKTWDWIQIDSTNGDKFKVSVESDLLLYNNQLIITSENLPIQVYDMHSQSLKSTLGLSEASNIKENDRIIPIYAIVLIAIACTALLIAFIYYFYRKNNKNSRFKNDKSAFNENIREVWSYPDIDNTNKIISWD</sequence>
<evidence type="ECO:0000313" key="4">
    <source>
        <dbReference type="Proteomes" id="UP000070444"/>
    </source>
</evidence>
<protein>
    <recommendedName>
        <fullName evidence="5">Galactose oxidase</fullName>
    </recommendedName>
</protein>
<keyword evidence="1" id="KW-1133">Transmembrane helix</keyword>
<proteinExistence type="predicted"/>
<keyword evidence="4" id="KW-1185">Reference proteome</keyword>
<keyword evidence="1" id="KW-0812">Transmembrane</keyword>
<keyword evidence="2" id="KW-0732">Signal</keyword>
<accession>A0A137NT04</accession>
<evidence type="ECO:0000256" key="2">
    <source>
        <dbReference type="SAM" id="SignalP"/>
    </source>
</evidence>
<dbReference type="InterPro" id="IPR015915">
    <property type="entry name" value="Kelch-typ_b-propeller"/>
</dbReference>